<proteinExistence type="predicted"/>
<sequence length="104" mass="11576">MIEQLREWIRSSEGDSNELRESVLQAFASRATSLPNTWTCHRAAVPAQAHKTFSAAGLDARRARRVPPTFKENRYILNVATAGKRKLLTIDADDTSYEDGGSIN</sequence>
<accession>A0ACC0W8M1</accession>
<organism evidence="1 2">
    <name type="scientific">Peronosclerospora sorghi</name>
    <dbReference type="NCBI Taxonomy" id="230839"/>
    <lineage>
        <taxon>Eukaryota</taxon>
        <taxon>Sar</taxon>
        <taxon>Stramenopiles</taxon>
        <taxon>Oomycota</taxon>
        <taxon>Peronosporomycetes</taxon>
        <taxon>Peronosporales</taxon>
        <taxon>Peronosporaceae</taxon>
        <taxon>Peronosclerospora</taxon>
    </lineage>
</organism>
<comment type="caution">
    <text evidence="1">The sequence shown here is derived from an EMBL/GenBank/DDBJ whole genome shotgun (WGS) entry which is preliminary data.</text>
</comment>
<keyword evidence="2" id="KW-1185">Reference proteome</keyword>
<evidence type="ECO:0000313" key="1">
    <source>
        <dbReference type="EMBL" id="KAI9914283.1"/>
    </source>
</evidence>
<reference evidence="1 2" key="1">
    <citation type="journal article" date="2022" name="bioRxiv">
        <title>The genome of the oomycete Peronosclerospora sorghi, a cosmopolitan pathogen of maize and sorghum, is inflated with dispersed pseudogenes.</title>
        <authorList>
            <person name="Fletcher K."/>
            <person name="Martin F."/>
            <person name="Isakeit T."/>
            <person name="Cavanaugh K."/>
            <person name="Magill C."/>
            <person name="Michelmore R."/>
        </authorList>
    </citation>
    <scope>NUCLEOTIDE SEQUENCE [LARGE SCALE GENOMIC DNA]</scope>
    <source>
        <strain evidence="1">P6</strain>
    </source>
</reference>
<gene>
    <name evidence="1" type="ORF">PsorP6_007079</name>
</gene>
<protein>
    <submittedName>
        <fullName evidence="1">Uncharacterized protein</fullName>
    </submittedName>
</protein>
<evidence type="ECO:0000313" key="2">
    <source>
        <dbReference type="Proteomes" id="UP001163321"/>
    </source>
</evidence>
<dbReference type="EMBL" id="CM047582">
    <property type="protein sequence ID" value="KAI9914283.1"/>
    <property type="molecule type" value="Genomic_DNA"/>
</dbReference>
<name>A0ACC0W8M1_9STRA</name>
<dbReference type="Proteomes" id="UP001163321">
    <property type="component" value="Chromosome 3"/>
</dbReference>